<dbReference type="InterPro" id="IPR046884">
    <property type="entry name" value="MnmA-like_central"/>
</dbReference>
<dbReference type="InterPro" id="IPR014729">
    <property type="entry name" value="Rossmann-like_a/b/a_fold"/>
</dbReference>
<evidence type="ECO:0000313" key="5">
    <source>
        <dbReference type="Proteomes" id="UP001530377"/>
    </source>
</evidence>
<gene>
    <name evidence="4" type="ORF">ACHAXA_004171</name>
</gene>
<proteinExistence type="predicted"/>
<organism evidence="4 5">
    <name type="scientific">Cyclostephanos tholiformis</name>
    <dbReference type="NCBI Taxonomy" id="382380"/>
    <lineage>
        <taxon>Eukaryota</taxon>
        <taxon>Sar</taxon>
        <taxon>Stramenopiles</taxon>
        <taxon>Ochrophyta</taxon>
        <taxon>Bacillariophyta</taxon>
        <taxon>Coscinodiscophyceae</taxon>
        <taxon>Thalassiosirophycidae</taxon>
        <taxon>Stephanodiscales</taxon>
        <taxon>Stephanodiscaceae</taxon>
        <taxon>Cyclostephanos</taxon>
    </lineage>
</organism>
<feature type="compositionally biased region" description="Acidic residues" evidence="1">
    <location>
        <begin position="222"/>
        <end position="238"/>
    </location>
</feature>
<dbReference type="Gene3D" id="3.40.50.620">
    <property type="entry name" value="HUPs"/>
    <property type="match status" value="1"/>
</dbReference>
<dbReference type="EMBL" id="JALLPB020000332">
    <property type="protein sequence ID" value="KAL3810395.1"/>
    <property type="molecule type" value="Genomic_DNA"/>
</dbReference>
<dbReference type="SUPFAM" id="SSF52402">
    <property type="entry name" value="Adenine nucleotide alpha hydrolases-like"/>
    <property type="match status" value="1"/>
</dbReference>
<reference evidence="4 5" key="1">
    <citation type="submission" date="2024-10" db="EMBL/GenBank/DDBJ databases">
        <title>Updated reference genomes for cyclostephanoid diatoms.</title>
        <authorList>
            <person name="Roberts W.R."/>
            <person name="Alverson A.J."/>
        </authorList>
    </citation>
    <scope>NUCLEOTIDE SEQUENCE [LARGE SCALE GENOMIC DNA]</scope>
    <source>
        <strain evidence="4 5">AJA228-03</strain>
    </source>
</reference>
<dbReference type="InterPro" id="IPR046885">
    <property type="entry name" value="MnmA-like_C"/>
</dbReference>
<evidence type="ECO:0000313" key="4">
    <source>
        <dbReference type="EMBL" id="KAL3810395.1"/>
    </source>
</evidence>
<dbReference type="Gene3D" id="2.30.30.280">
    <property type="entry name" value="Adenine nucleotide alpha hydrolases-like domains"/>
    <property type="match status" value="1"/>
</dbReference>
<comment type="caution">
    <text evidence="4">The sequence shown here is derived from an EMBL/GenBank/DDBJ whole genome shotgun (WGS) entry which is preliminary data.</text>
</comment>
<keyword evidence="5" id="KW-1185">Reference proteome</keyword>
<accession>A0ABD3RBL9</accession>
<dbReference type="Pfam" id="PF20259">
    <property type="entry name" value="tRNA_Me_trans_M"/>
    <property type="match status" value="1"/>
</dbReference>
<feature type="region of interest" description="Disordered" evidence="1">
    <location>
        <begin position="216"/>
        <end position="254"/>
    </location>
</feature>
<evidence type="ECO:0000259" key="2">
    <source>
        <dbReference type="Pfam" id="PF20258"/>
    </source>
</evidence>
<protein>
    <submittedName>
        <fullName evidence="4">Uncharacterized protein</fullName>
    </submittedName>
</protein>
<evidence type="ECO:0000256" key="1">
    <source>
        <dbReference type="SAM" id="MobiDB-lite"/>
    </source>
</evidence>
<feature type="domain" description="tRNA-specific 2-thiouridylase MnmA-like C-terminal" evidence="2">
    <location>
        <begin position="412"/>
        <end position="488"/>
    </location>
</feature>
<feature type="domain" description="tRNA-specific 2-thiouridylase MnmA-like central" evidence="3">
    <location>
        <begin position="302"/>
        <end position="346"/>
    </location>
</feature>
<dbReference type="PANTHER" id="PTHR11933:SF5">
    <property type="entry name" value="MITOCHONDRIAL TRNA-SPECIFIC 2-THIOURIDYLASE 1"/>
    <property type="match status" value="1"/>
</dbReference>
<dbReference type="Proteomes" id="UP001530377">
    <property type="component" value="Unassembled WGS sequence"/>
</dbReference>
<dbReference type="Pfam" id="PF03054">
    <property type="entry name" value="tRNA_Me_trans"/>
    <property type="match status" value="2"/>
</dbReference>
<dbReference type="PANTHER" id="PTHR11933">
    <property type="entry name" value="TRNA 5-METHYLAMINOMETHYL-2-THIOURIDYLATE -METHYLTRANSFERASE"/>
    <property type="match status" value="1"/>
</dbReference>
<dbReference type="Pfam" id="PF20258">
    <property type="entry name" value="tRNA_Me_trans_C"/>
    <property type="match status" value="1"/>
</dbReference>
<dbReference type="Gene3D" id="2.40.30.10">
    <property type="entry name" value="Translation factors"/>
    <property type="match status" value="1"/>
</dbReference>
<dbReference type="InterPro" id="IPR023382">
    <property type="entry name" value="MnmA-like_central_sf"/>
</dbReference>
<sequence length="522" mass="57186">MDVSSSSYASIDAACEIAIDDDGGVIDGGAGTGGGGEGEYTTTMRGNDNDVRRHRKRRPLIITTPNPDYGCNTHIKFGTMMEYATSKLRADYVATGHYARLWHRDHYASLLSSIERGRYDDGQHAIGGGRVGENDRIREFYRWMDESSREVGTCVMESITGLPEEEWIPSATTDGGDGGHFPMLIAGADRSKDQSYFLSGVNADALRNVIFPLGHLTKGRNDDEEEREERVGDDDDDAPDRVRRHRSNPPSVRSIARDANIPTATKRDSMGICFIGERNFGNFVSQYLSHHPPQSRTTSMVRRRGNFIDVDTGEVVGTHNGRAFHYTLGQGARISGVASRYFVCGRGEGRDGGNADVYVCNSTHHPALYADELYVHYDSFNWIGFGRGGGGRWDAGHERDVARIPRPLRDGRSIEVLARTRHLQPLAPCTVTWERNISSVAVEGGDSGDGRGRFVVRFANPIRAITPGQIVALYAGRDGLICLGGGPIGGRGASHFDRGIGVSLSDLHPSGHNDLSLSHFYR</sequence>
<name>A0ABD3RBL9_9STRA</name>
<dbReference type="AlphaFoldDB" id="A0ABD3RBL9"/>
<evidence type="ECO:0000259" key="3">
    <source>
        <dbReference type="Pfam" id="PF20259"/>
    </source>
</evidence>